<feature type="domain" description="Methyltransferase" evidence="1">
    <location>
        <begin position="35"/>
        <end position="171"/>
    </location>
</feature>
<evidence type="ECO:0000313" key="2">
    <source>
        <dbReference type="EMBL" id="TLD43407.1"/>
    </source>
</evidence>
<dbReference type="InterPro" id="IPR025714">
    <property type="entry name" value="Methyltranfer_dom"/>
</dbReference>
<dbReference type="EMBL" id="SULG01000003">
    <property type="protein sequence ID" value="TLD43407.1"/>
    <property type="molecule type" value="Genomic_DNA"/>
</dbReference>
<dbReference type="SUPFAM" id="SSF53335">
    <property type="entry name" value="S-adenosyl-L-methionine-dependent methyltransferases"/>
    <property type="match status" value="1"/>
</dbReference>
<organism evidence="2 3">
    <name type="scientific">Candidatus Jettenia ecosi</name>
    <dbReference type="NCBI Taxonomy" id="2494326"/>
    <lineage>
        <taxon>Bacteria</taxon>
        <taxon>Pseudomonadati</taxon>
        <taxon>Planctomycetota</taxon>
        <taxon>Candidatus Brocadiia</taxon>
        <taxon>Candidatus Brocadiales</taxon>
        <taxon>Candidatus Brocadiaceae</taxon>
        <taxon>Candidatus Jettenia</taxon>
    </lineage>
</organism>
<dbReference type="Proteomes" id="UP000319783">
    <property type="component" value="Unassembled WGS sequence"/>
</dbReference>
<keyword evidence="2" id="KW-0808">Transferase</keyword>
<evidence type="ECO:0000313" key="3">
    <source>
        <dbReference type="Proteomes" id="UP000319783"/>
    </source>
</evidence>
<dbReference type="InterPro" id="IPR029063">
    <property type="entry name" value="SAM-dependent_MTases_sf"/>
</dbReference>
<evidence type="ECO:0000259" key="1">
    <source>
        <dbReference type="Pfam" id="PF13679"/>
    </source>
</evidence>
<dbReference type="AlphaFoldDB" id="A0A533QF59"/>
<dbReference type="PANTHER" id="PTHR13369">
    <property type="match status" value="1"/>
</dbReference>
<sequence>MEEKEAITKELRSSKEFLNAIALNIEQSGDDRDVKKFNEVVGFCEQIIQIIQAHQFDKEIVFLECSCGKSYLSFAINYILSKRFSINTIFYGVDINQILIEKCNQTKDSLGYQNMHFINDRIINVQIEKSVDIVIALHACDIATDETIAKGIKLGAKYIIVVPCCQNQIRNRLKIGHPLVDITDFGLLRYRFADILTEALRAQFLTGAGYYVKFTEVTSPKFTPKNLMIIARKKKGSRKYNMDKYKNLDEMFHTEFILQDYFSGYELS</sequence>
<dbReference type="PANTHER" id="PTHR13369:SF3">
    <property type="entry name" value="METHYLTRANSFERASE DOMAIN-CONTAINING PROTEIN"/>
    <property type="match status" value="1"/>
</dbReference>
<proteinExistence type="predicted"/>
<accession>A0A533QF59</accession>
<keyword evidence="2" id="KW-0489">Methyltransferase</keyword>
<dbReference type="Pfam" id="PF13679">
    <property type="entry name" value="Methyltransf_32"/>
    <property type="match status" value="1"/>
</dbReference>
<reference evidence="2 3" key="1">
    <citation type="submission" date="2019-04" db="EMBL/GenBank/DDBJ databases">
        <title>Genome of a novel bacterium Candidatus Jettenia ecosi reconstructed from metagenome of an anammox bioreactor.</title>
        <authorList>
            <person name="Mardanov A.V."/>
            <person name="Beletsky A.V."/>
            <person name="Ravin N.V."/>
            <person name="Botchkova E.A."/>
            <person name="Litti Y.V."/>
            <person name="Nozhevnikova A.N."/>
        </authorList>
    </citation>
    <scope>NUCLEOTIDE SEQUENCE [LARGE SCALE GENOMIC DNA]</scope>
    <source>
        <strain evidence="2">J2</strain>
    </source>
</reference>
<dbReference type="GO" id="GO:0008168">
    <property type="term" value="F:methyltransferase activity"/>
    <property type="evidence" value="ECO:0007669"/>
    <property type="project" value="UniProtKB-KW"/>
</dbReference>
<dbReference type="Gene3D" id="3.40.50.150">
    <property type="entry name" value="Vaccinia Virus protein VP39"/>
    <property type="match status" value="1"/>
</dbReference>
<dbReference type="GO" id="GO:0032259">
    <property type="term" value="P:methylation"/>
    <property type="evidence" value="ECO:0007669"/>
    <property type="project" value="UniProtKB-KW"/>
</dbReference>
<protein>
    <submittedName>
        <fullName evidence="2">Methyltransferase</fullName>
    </submittedName>
</protein>
<dbReference type="CDD" id="cd02440">
    <property type="entry name" value="AdoMet_MTases"/>
    <property type="match status" value="1"/>
</dbReference>
<gene>
    <name evidence="2" type="ORF">JETT_0225</name>
</gene>
<dbReference type="GO" id="GO:0005737">
    <property type="term" value="C:cytoplasm"/>
    <property type="evidence" value="ECO:0007669"/>
    <property type="project" value="TreeGrafter"/>
</dbReference>
<name>A0A533QF59_9BACT</name>
<comment type="caution">
    <text evidence="2">The sequence shown here is derived from an EMBL/GenBank/DDBJ whole genome shotgun (WGS) entry which is preliminary data.</text>
</comment>